<name>A0ABW0D726_STRFI</name>
<evidence type="ECO:0000313" key="3">
    <source>
        <dbReference type="Proteomes" id="UP001596156"/>
    </source>
</evidence>
<protein>
    <submittedName>
        <fullName evidence="2">DUF2087 domain-containing protein</fullName>
    </submittedName>
</protein>
<dbReference type="Pfam" id="PF09860">
    <property type="entry name" value="DUF2087"/>
    <property type="match status" value="1"/>
</dbReference>
<dbReference type="EMBL" id="JBHSKL010000011">
    <property type="protein sequence ID" value="MFC5224895.1"/>
    <property type="molecule type" value="Genomic_DNA"/>
</dbReference>
<dbReference type="SUPFAM" id="SSF46785">
    <property type="entry name" value="Winged helix' DNA-binding domain"/>
    <property type="match status" value="1"/>
</dbReference>
<dbReference type="InterPro" id="IPR018656">
    <property type="entry name" value="DUF2087"/>
</dbReference>
<dbReference type="InterPro" id="IPR036390">
    <property type="entry name" value="WH_DNA-bd_sf"/>
</dbReference>
<evidence type="ECO:0000313" key="2">
    <source>
        <dbReference type="EMBL" id="MFC5224895.1"/>
    </source>
</evidence>
<dbReference type="InterPro" id="IPR036388">
    <property type="entry name" value="WH-like_DNA-bd_sf"/>
</dbReference>
<evidence type="ECO:0000259" key="1">
    <source>
        <dbReference type="Pfam" id="PF09860"/>
    </source>
</evidence>
<sequence>MTAEDVIGLFADETRVRVFAAVALGATSATEVAERTGLPTRDALVALRRLEDREVVAADAGGLAVSYDSFRRLARDAAGPRPARDHGTGDERAEAVLRTFLRDGRLVKLPAQWNRKKLVLRHIAERSFEPGREYSEKEVDDRLRAWCEGGRADHVTLRRYLVDLHHLHRNDGVYRRPADGTARSD</sequence>
<reference evidence="3" key="1">
    <citation type="journal article" date="2019" name="Int. J. Syst. Evol. Microbiol.">
        <title>The Global Catalogue of Microorganisms (GCM) 10K type strain sequencing project: providing services to taxonomists for standard genome sequencing and annotation.</title>
        <authorList>
            <consortium name="The Broad Institute Genomics Platform"/>
            <consortium name="The Broad Institute Genome Sequencing Center for Infectious Disease"/>
            <person name="Wu L."/>
            <person name="Ma J."/>
        </authorList>
    </citation>
    <scope>NUCLEOTIDE SEQUENCE [LARGE SCALE GENOMIC DNA]</scope>
    <source>
        <strain evidence="3">CCM 8479</strain>
    </source>
</reference>
<feature type="domain" description="DUF2087" evidence="1">
    <location>
        <begin position="105"/>
        <end position="176"/>
    </location>
</feature>
<accession>A0ABW0D726</accession>
<proteinExistence type="predicted"/>
<keyword evidence="3" id="KW-1185">Reference proteome</keyword>
<organism evidence="2 3">
    <name type="scientific">Streptomyces fimbriatus</name>
    <dbReference type="NCBI Taxonomy" id="68197"/>
    <lineage>
        <taxon>Bacteria</taxon>
        <taxon>Bacillati</taxon>
        <taxon>Actinomycetota</taxon>
        <taxon>Actinomycetes</taxon>
        <taxon>Kitasatosporales</taxon>
        <taxon>Streptomycetaceae</taxon>
        <taxon>Streptomyces</taxon>
    </lineage>
</organism>
<dbReference type="Proteomes" id="UP001596156">
    <property type="component" value="Unassembled WGS sequence"/>
</dbReference>
<gene>
    <name evidence="2" type="ORF">ACFPN6_09815</name>
</gene>
<dbReference type="Gene3D" id="1.10.10.10">
    <property type="entry name" value="Winged helix-like DNA-binding domain superfamily/Winged helix DNA-binding domain"/>
    <property type="match status" value="1"/>
</dbReference>
<dbReference type="RefSeq" id="WP_344643422.1">
    <property type="nucleotide sequence ID" value="NZ_BAAASS010000004.1"/>
</dbReference>
<comment type="caution">
    <text evidence="2">The sequence shown here is derived from an EMBL/GenBank/DDBJ whole genome shotgun (WGS) entry which is preliminary data.</text>
</comment>